<feature type="binding site" evidence="6">
    <location>
        <position position="103"/>
    </location>
    <ligand>
        <name>FMN</name>
        <dbReference type="ChEBI" id="CHEBI:58210"/>
    </ligand>
</feature>
<keyword evidence="2 6" id="KW-0288">FMN</keyword>
<dbReference type="Pfam" id="PF00296">
    <property type="entry name" value="Bac_luciferase"/>
    <property type="match status" value="1"/>
</dbReference>
<evidence type="ECO:0000256" key="3">
    <source>
        <dbReference type="ARBA" id="ARBA00023002"/>
    </source>
</evidence>
<feature type="binding site" evidence="6">
    <location>
        <position position="153"/>
    </location>
    <ligand>
        <name>FMN</name>
        <dbReference type="ChEBI" id="CHEBI:58210"/>
    </ligand>
</feature>
<reference evidence="8 9" key="1">
    <citation type="submission" date="2016-11" db="EMBL/GenBank/DDBJ databases">
        <authorList>
            <person name="Jaros S."/>
            <person name="Januszkiewicz K."/>
            <person name="Wedrychowicz H."/>
        </authorList>
    </citation>
    <scope>NUCLEOTIDE SEQUENCE [LARGE SCALE GENOMIC DNA]</scope>
    <source>
        <strain evidence="8 9">DSM 14916</strain>
    </source>
</reference>
<evidence type="ECO:0000256" key="6">
    <source>
        <dbReference type="PIRSR" id="PIRSR000337-1"/>
    </source>
</evidence>
<evidence type="ECO:0000256" key="2">
    <source>
        <dbReference type="ARBA" id="ARBA00022643"/>
    </source>
</evidence>
<dbReference type="PANTHER" id="PTHR30011:SF16">
    <property type="entry name" value="C2H2 FINGER DOMAIN TRANSCRIPTION FACTOR (EUROFUNG)-RELATED"/>
    <property type="match status" value="1"/>
</dbReference>
<dbReference type="SUPFAM" id="SSF51679">
    <property type="entry name" value="Bacterial luciferase-like"/>
    <property type="match status" value="1"/>
</dbReference>
<dbReference type="InterPro" id="IPR016215">
    <property type="entry name" value="NTA_MOA"/>
</dbReference>
<dbReference type="STRING" id="198092.SAMN02745194_00968"/>
<evidence type="ECO:0000256" key="1">
    <source>
        <dbReference type="ARBA" id="ARBA00022630"/>
    </source>
</evidence>
<proteinExistence type="inferred from homology"/>
<dbReference type="GO" id="GO:0004497">
    <property type="term" value="F:monooxygenase activity"/>
    <property type="evidence" value="ECO:0007669"/>
    <property type="project" value="UniProtKB-KW"/>
</dbReference>
<dbReference type="RefSeq" id="WP_073132070.1">
    <property type="nucleotide sequence ID" value="NZ_FQZF01000004.1"/>
</dbReference>
<accession>A0A1M6DJ38</accession>
<protein>
    <submittedName>
        <fullName evidence="8">FMN-dependent oxidoreductase, nitrilotriacetate monooxygenase family</fullName>
    </submittedName>
</protein>
<evidence type="ECO:0000313" key="8">
    <source>
        <dbReference type="EMBL" id="SHI73180.1"/>
    </source>
</evidence>
<dbReference type="NCBIfam" id="TIGR03860">
    <property type="entry name" value="FMN_nitrolo"/>
    <property type="match status" value="1"/>
</dbReference>
<dbReference type="InterPro" id="IPR011251">
    <property type="entry name" value="Luciferase-like_dom"/>
</dbReference>
<evidence type="ECO:0000259" key="7">
    <source>
        <dbReference type="Pfam" id="PF00296"/>
    </source>
</evidence>
<keyword evidence="4 8" id="KW-0503">Monooxygenase</keyword>
<gene>
    <name evidence="8" type="ORF">SAMN02745194_00968</name>
</gene>
<keyword evidence="9" id="KW-1185">Reference proteome</keyword>
<keyword evidence="3" id="KW-0560">Oxidoreductase</keyword>
<organism evidence="8 9">
    <name type="scientific">Muricoccus roseus</name>
    <dbReference type="NCBI Taxonomy" id="198092"/>
    <lineage>
        <taxon>Bacteria</taxon>
        <taxon>Pseudomonadati</taxon>
        <taxon>Pseudomonadota</taxon>
        <taxon>Alphaproteobacteria</taxon>
        <taxon>Acetobacterales</taxon>
        <taxon>Roseomonadaceae</taxon>
        <taxon>Muricoccus</taxon>
    </lineage>
</organism>
<dbReference type="Gene3D" id="3.20.20.30">
    <property type="entry name" value="Luciferase-like domain"/>
    <property type="match status" value="1"/>
</dbReference>
<dbReference type="PIRSF" id="PIRSF000337">
    <property type="entry name" value="NTA_MOA"/>
    <property type="match status" value="1"/>
</dbReference>
<dbReference type="PANTHER" id="PTHR30011">
    <property type="entry name" value="ALKANESULFONATE MONOOXYGENASE-RELATED"/>
    <property type="match status" value="1"/>
</dbReference>
<keyword evidence="1 6" id="KW-0285">Flavoprotein</keyword>
<dbReference type="EMBL" id="FQZF01000004">
    <property type="protein sequence ID" value="SHI73180.1"/>
    <property type="molecule type" value="Genomic_DNA"/>
</dbReference>
<dbReference type="InterPro" id="IPR051260">
    <property type="entry name" value="Diverse_substr_monoxygenases"/>
</dbReference>
<dbReference type="GO" id="GO:0016705">
    <property type="term" value="F:oxidoreductase activity, acting on paired donors, with incorporation or reduction of molecular oxygen"/>
    <property type="evidence" value="ECO:0007669"/>
    <property type="project" value="InterPro"/>
</dbReference>
<feature type="binding site" evidence="6">
    <location>
        <position position="228"/>
    </location>
    <ligand>
        <name>FMN</name>
        <dbReference type="ChEBI" id="CHEBI:58210"/>
    </ligand>
</feature>
<feature type="binding site" evidence="6">
    <location>
        <position position="157"/>
    </location>
    <ligand>
        <name>FMN</name>
        <dbReference type="ChEBI" id="CHEBI:58210"/>
    </ligand>
</feature>
<name>A0A1M6DJ38_9PROT</name>
<evidence type="ECO:0000256" key="5">
    <source>
        <dbReference type="ARBA" id="ARBA00033748"/>
    </source>
</evidence>
<feature type="domain" description="Luciferase-like" evidence="7">
    <location>
        <begin position="35"/>
        <end position="392"/>
    </location>
</feature>
<sequence>MAVRPFHLGWFLQGSSVQAWGEPWTGSIGQDWRQPDLFIDMARALERACFDYILLEDSSYIGEAYGGSREIYLKNGLSVPRQDPSVIATLLFAATKRIGVATTLATFTHHPYLLARIIATLDQVSAGRAGWNMVTGSSDMAARNYGLEALPEHDLRYDMADEYMACVNALWDSWEPGAILADRESGVLVDHTKVRTVDFKGQWYSSRGPLNSGPCVQGRPVIAQAGGSPRGRQFAATHGETVVANPKGIAAMKAYRDDIRARAAATGRNPDHIKVLFLVNPIIGESAEHAEMRRLERIAQADRRIAQRLAHFSKVTNIDFGSMDLDKPIDETLRTNGHQQNLDTLKRLGAGGKTLRQAFTDYSGTGLSVDLCGTVDAIAGQMAEVVQEVGGDGFLFSMGDVSRRVVAEVADGLVPALQARGLVRKAYGHATFRENLLEF</sequence>
<dbReference type="InterPro" id="IPR036661">
    <property type="entry name" value="Luciferase-like_sf"/>
</dbReference>
<feature type="binding site" evidence="6">
    <location>
        <position position="57"/>
    </location>
    <ligand>
        <name>FMN</name>
        <dbReference type="ChEBI" id="CHEBI:58210"/>
    </ligand>
</feature>
<comment type="similarity">
    <text evidence="5">Belongs to the NtaA/SnaA/DszA monooxygenase family.</text>
</comment>
<dbReference type="Proteomes" id="UP000184387">
    <property type="component" value="Unassembled WGS sequence"/>
</dbReference>
<dbReference type="OrthoDB" id="6752030at2"/>
<dbReference type="AlphaFoldDB" id="A0A1M6DJ38"/>
<evidence type="ECO:0000313" key="9">
    <source>
        <dbReference type="Proteomes" id="UP000184387"/>
    </source>
</evidence>
<evidence type="ECO:0000256" key="4">
    <source>
        <dbReference type="ARBA" id="ARBA00023033"/>
    </source>
</evidence>